<proteinExistence type="predicted"/>
<evidence type="ECO:0000313" key="2">
    <source>
        <dbReference type="Proteomes" id="UP001430953"/>
    </source>
</evidence>
<sequence>MYDDPICSTSSKLREHKILETN</sequence>
<organism evidence="1 2">
    <name type="scientific">Cardiocondyla obscurior</name>
    <dbReference type="NCBI Taxonomy" id="286306"/>
    <lineage>
        <taxon>Eukaryota</taxon>
        <taxon>Metazoa</taxon>
        <taxon>Ecdysozoa</taxon>
        <taxon>Arthropoda</taxon>
        <taxon>Hexapoda</taxon>
        <taxon>Insecta</taxon>
        <taxon>Pterygota</taxon>
        <taxon>Neoptera</taxon>
        <taxon>Endopterygota</taxon>
        <taxon>Hymenoptera</taxon>
        <taxon>Apocrita</taxon>
        <taxon>Aculeata</taxon>
        <taxon>Formicoidea</taxon>
        <taxon>Formicidae</taxon>
        <taxon>Myrmicinae</taxon>
        <taxon>Cardiocondyla</taxon>
    </lineage>
</organism>
<dbReference type="EMBL" id="JADYXP020000005">
    <property type="protein sequence ID" value="KAL0123382.1"/>
    <property type="molecule type" value="Genomic_DNA"/>
</dbReference>
<dbReference type="AlphaFoldDB" id="A0AAW2GA54"/>
<protein>
    <submittedName>
        <fullName evidence="1">Uncharacterized protein</fullName>
    </submittedName>
</protein>
<reference evidence="1 2" key="1">
    <citation type="submission" date="2023-03" db="EMBL/GenBank/DDBJ databases">
        <title>High recombination rates correlate with genetic variation in Cardiocondyla obscurior ants.</title>
        <authorList>
            <person name="Errbii M."/>
        </authorList>
    </citation>
    <scope>NUCLEOTIDE SEQUENCE [LARGE SCALE GENOMIC DNA]</scope>
    <source>
        <strain evidence="1">Alpha-2009</strain>
        <tissue evidence="1">Whole body</tissue>
    </source>
</reference>
<name>A0AAW2GA54_9HYME</name>
<evidence type="ECO:0000313" key="1">
    <source>
        <dbReference type="EMBL" id="KAL0123382.1"/>
    </source>
</evidence>
<keyword evidence="2" id="KW-1185">Reference proteome</keyword>
<comment type="caution">
    <text evidence="1">The sequence shown here is derived from an EMBL/GenBank/DDBJ whole genome shotgun (WGS) entry which is preliminary data.</text>
</comment>
<accession>A0AAW2GA54</accession>
<gene>
    <name evidence="1" type="ORF">PUN28_005725</name>
</gene>
<dbReference type="Proteomes" id="UP001430953">
    <property type="component" value="Unassembled WGS sequence"/>
</dbReference>